<reference evidence="2 3" key="1">
    <citation type="submission" date="2016-05" db="EMBL/GenBank/DDBJ databases">
        <title>Comparative analysis of secretome profiles of manganese(II)-oxidizing ascomycete fungi.</title>
        <authorList>
            <consortium name="DOE Joint Genome Institute"/>
            <person name="Zeiner C.A."/>
            <person name="Purvine S.O."/>
            <person name="Zink E.M."/>
            <person name="Wu S."/>
            <person name="Pasa-Tolic L."/>
            <person name="Chaput D.L."/>
            <person name="Haridas S."/>
            <person name="Grigoriev I.V."/>
            <person name="Santelli C.M."/>
            <person name="Hansel C.M."/>
        </authorList>
    </citation>
    <scope>NUCLEOTIDE SEQUENCE [LARGE SCALE GENOMIC DNA]</scope>
    <source>
        <strain evidence="2 3">AP3s5-JAC2a</strain>
    </source>
</reference>
<feature type="transmembrane region" description="Helical" evidence="1">
    <location>
        <begin position="20"/>
        <end position="38"/>
    </location>
</feature>
<keyword evidence="3" id="KW-1185">Reference proteome</keyword>
<dbReference type="RefSeq" id="XP_018035462.1">
    <property type="nucleotide sequence ID" value="XM_018187543.1"/>
</dbReference>
<keyword evidence="1" id="KW-0812">Transmembrane</keyword>
<evidence type="ECO:0000256" key="1">
    <source>
        <dbReference type="SAM" id="Phobius"/>
    </source>
</evidence>
<dbReference type="EMBL" id="KV441553">
    <property type="protein sequence ID" value="OAG05097.1"/>
    <property type="molecule type" value="Genomic_DNA"/>
</dbReference>
<protein>
    <submittedName>
        <fullName evidence="2">Uncharacterized protein</fullName>
    </submittedName>
</protein>
<accession>A0A177CEA6</accession>
<organism evidence="2 3">
    <name type="scientific">Paraphaeosphaeria sporulosa</name>
    <dbReference type="NCBI Taxonomy" id="1460663"/>
    <lineage>
        <taxon>Eukaryota</taxon>
        <taxon>Fungi</taxon>
        <taxon>Dikarya</taxon>
        <taxon>Ascomycota</taxon>
        <taxon>Pezizomycotina</taxon>
        <taxon>Dothideomycetes</taxon>
        <taxon>Pleosporomycetidae</taxon>
        <taxon>Pleosporales</taxon>
        <taxon>Massarineae</taxon>
        <taxon>Didymosphaeriaceae</taxon>
        <taxon>Paraphaeosphaeria</taxon>
    </lineage>
</organism>
<evidence type="ECO:0000313" key="3">
    <source>
        <dbReference type="Proteomes" id="UP000077069"/>
    </source>
</evidence>
<name>A0A177CEA6_9PLEO</name>
<dbReference type="AlphaFoldDB" id="A0A177CEA6"/>
<dbReference type="GeneID" id="28771029"/>
<dbReference type="Proteomes" id="UP000077069">
    <property type="component" value="Unassembled WGS sequence"/>
</dbReference>
<keyword evidence="1" id="KW-0472">Membrane</keyword>
<sequence length="70" mass="7780">MWEIQELGEGEAQRGHATRSLWMVSILIVLTQDLVVLVQSASNSSVHMCRLVLCLMFYLLSSGVTQSLLS</sequence>
<evidence type="ECO:0000313" key="2">
    <source>
        <dbReference type="EMBL" id="OAG05097.1"/>
    </source>
</evidence>
<gene>
    <name evidence="2" type="ORF">CC84DRAFT_827406</name>
</gene>
<dbReference type="InParanoid" id="A0A177CEA6"/>
<keyword evidence="1" id="KW-1133">Transmembrane helix</keyword>
<feature type="transmembrane region" description="Helical" evidence="1">
    <location>
        <begin position="50"/>
        <end position="69"/>
    </location>
</feature>
<proteinExistence type="predicted"/>